<evidence type="ECO:0000256" key="4">
    <source>
        <dbReference type="ARBA" id="ARBA00022679"/>
    </source>
</evidence>
<keyword evidence="5" id="KW-0812">Transmembrane</keyword>
<reference evidence="12" key="1">
    <citation type="submission" date="2022-11" db="UniProtKB">
        <authorList>
            <consortium name="WormBaseParasite"/>
        </authorList>
    </citation>
    <scope>IDENTIFICATION</scope>
</reference>
<dbReference type="PANTHER" id="PTHR11214:SF314">
    <property type="entry name" value="HEXOSYLTRANSFERASE"/>
    <property type="match status" value="1"/>
</dbReference>
<dbReference type="GO" id="GO:0016758">
    <property type="term" value="F:hexosyltransferase activity"/>
    <property type="evidence" value="ECO:0007669"/>
    <property type="project" value="InterPro"/>
</dbReference>
<dbReference type="Proteomes" id="UP000887540">
    <property type="component" value="Unplaced"/>
</dbReference>
<dbReference type="Pfam" id="PF01762">
    <property type="entry name" value="Galactosyl_T"/>
    <property type="match status" value="1"/>
</dbReference>
<name>A0A914DMF6_9BILA</name>
<keyword evidence="9" id="KW-0472">Membrane</keyword>
<dbReference type="GO" id="GO:0000139">
    <property type="term" value="C:Golgi membrane"/>
    <property type="evidence" value="ECO:0007669"/>
    <property type="project" value="UniProtKB-SubCell"/>
</dbReference>
<dbReference type="GO" id="GO:0006493">
    <property type="term" value="P:protein O-linked glycosylation"/>
    <property type="evidence" value="ECO:0007669"/>
    <property type="project" value="TreeGrafter"/>
</dbReference>
<dbReference type="PANTHER" id="PTHR11214">
    <property type="entry name" value="BETA-1,3-N-ACETYLGLUCOSAMINYLTRANSFERASE"/>
    <property type="match status" value="1"/>
</dbReference>
<evidence type="ECO:0000256" key="9">
    <source>
        <dbReference type="ARBA" id="ARBA00023136"/>
    </source>
</evidence>
<keyword evidence="11" id="KW-1185">Reference proteome</keyword>
<keyword evidence="7" id="KW-1133">Transmembrane helix</keyword>
<keyword evidence="6" id="KW-0735">Signal-anchor</keyword>
<protein>
    <recommendedName>
        <fullName evidence="10">Hexosyltransferase</fullName>
        <ecNumber evidence="10">2.4.1.-</ecNumber>
    </recommendedName>
</protein>
<keyword evidence="4" id="KW-0808">Transferase</keyword>
<evidence type="ECO:0000256" key="1">
    <source>
        <dbReference type="ARBA" id="ARBA00004323"/>
    </source>
</evidence>
<comment type="similarity">
    <text evidence="2 10">Belongs to the glycosyltransferase 31 family.</text>
</comment>
<evidence type="ECO:0000256" key="3">
    <source>
        <dbReference type="ARBA" id="ARBA00022676"/>
    </source>
</evidence>
<sequence>MGVHSGIGPEPPGYFLPYAQDNTTPLDDTKLIKIIPHNGCDSATKLIVGIRSAPTEFDRRKWVRQTWAKVRSKAIKVIFVIANHKENDINFQVRTERKFYDDILLLDYDDSYYNMSLKNYGYYEYVLKNCPNADCVLKVDSDTEPPGYFLPYAQDNTMPLDDTNLIKIIPHNGCDSATKLIVGIRSPVVRDTNSKWYVPRYVYDKKFYPLYPNGFAQFITGRGTLQKLQDTLRTRTPFLVSENFRRLPDDAIYQGDVVELAGIQLQDNGRVDRPHRPSIGYATACT</sequence>
<dbReference type="Gene3D" id="3.90.550.50">
    <property type="match status" value="1"/>
</dbReference>
<evidence type="ECO:0000256" key="10">
    <source>
        <dbReference type="RuleBase" id="RU363063"/>
    </source>
</evidence>
<evidence type="ECO:0000256" key="5">
    <source>
        <dbReference type="ARBA" id="ARBA00022692"/>
    </source>
</evidence>
<dbReference type="WBParaSite" id="ACRNAN_scaffold2905.g17594.t1">
    <property type="protein sequence ID" value="ACRNAN_scaffold2905.g17594.t1"/>
    <property type="gene ID" value="ACRNAN_scaffold2905.g17594"/>
</dbReference>
<evidence type="ECO:0000256" key="7">
    <source>
        <dbReference type="ARBA" id="ARBA00022989"/>
    </source>
</evidence>
<organism evidence="11 12">
    <name type="scientific">Acrobeloides nanus</name>
    <dbReference type="NCBI Taxonomy" id="290746"/>
    <lineage>
        <taxon>Eukaryota</taxon>
        <taxon>Metazoa</taxon>
        <taxon>Ecdysozoa</taxon>
        <taxon>Nematoda</taxon>
        <taxon>Chromadorea</taxon>
        <taxon>Rhabditida</taxon>
        <taxon>Tylenchina</taxon>
        <taxon>Cephalobomorpha</taxon>
        <taxon>Cephaloboidea</taxon>
        <taxon>Cephalobidae</taxon>
        <taxon>Acrobeloides</taxon>
    </lineage>
</organism>
<comment type="subcellular location">
    <subcellularLocation>
        <location evidence="1 10">Golgi apparatus membrane</location>
        <topology evidence="1 10">Single-pass type II membrane protein</topology>
    </subcellularLocation>
</comment>
<dbReference type="AlphaFoldDB" id="A0A914DMF6"/>
<evidence type="ECO:0000256" key="8">
    <source>
        <dbReference type="ARBA" id="ARBA00023034"/>
    </source>
</evidence>
<dbReference type="InterPro" id="IPR002659">
    <property type="entry name" value="Glyco_trans_31"/>
</dbReference>
<dbReference type="EC" id="2.4.1.-" evidence="10"/>
<evidence type="ECO:0000256" key="2">
    <source>
        <dbReference type="ARBA" id="ARBA00008661"/>
    </source>
</evidence>
<evidence type="ECO:0000256" key="6">
    <source>
        <dbReference type="ARBA" id="ARBA00022968"/>
    </source>
</evidence>
<proteinExistence type="inferred from homology"/>
<accession>A0A914DMF6</accession>
<evidence type="ECO:0000313" key="12">
    <source>
        <dbReference type="WBParaSite" id="ACRNAN_scaffold2905.g17594.t1"/>
    </source>
</evidence>
<evidence type="ECO:0000313" key="11">
    <source>
        <dbReference type="Proteomes" id="UP000887540"/>
    </source>
</evidence>
<keyword evidence="3 10" id="KW-0328">Glycosyltransferase</keyword>
<keyword evidence="8 10" id="KW-0333">Golgi apparatus</keyword>